<comment type="subcellular location">
    <subcellularLocation>
        <location evidence="10">Cell outer membrane</location>
        <topology evidence="10">Multi-pass membrane protein</topology>
    </subcellularLocation>
</comment>
<name>B2IIT4_BEII9</name>
<protein>
    <recommendedName>
        <fullName evidence="10">Porin</fullName>
    </recommendedName>
</protein>
<keyword evidence="9 10" id="KW-0998">Cell outer membrane</keyword>
<dbReference type="GO" id="GO:0046930">
    <property type="term" value="C:pore complex"/>
    <property type="evidence" value="ECO:0007669"/>
    <property type="project" value="UniProtKB-KW"/>
</dbReference>
<keyword evidence="6 10" id="KW-0406">Ion transport</keyword>
<comment type="function">
    <text evidence="10">Forms passive diffusion pores that allow small molecular weight hydrophilic materials across the outer membrane.</text>
</comment>
<evidence type="ECO:0000256" key="10">
    <source>
        <dbReference type="RuleBase" id="RU364005"/>
    </source>
</evidence>
<accession>B2IIT4</accession>
<evidence type="ECO:0000256" key="2">
    <source>
        <dbReference type="ARBA" id="ARBA00022448"/>
    </source>
</evidence>
<comment type="similarity">
    <text evidence="1 10">Belongs to the alphaproteobacteria porin family.</text>
</comment>
<evidence type="ECO:0000256" key="4">
    <source>
        <dbReference type="ARBA" id="ARBA00022692"/>
    </source>
</evidence>
<organism evidence="11 12">
    <name type="scientific">Beijerinckia indica subsp. indica (strain ATCC 9039 / DSM 1715 / NCIMB 8712)</name>
    <dbReference type="NCBI Taxonomy" id="395963"/>
    <lineage>
        <taxon>Bacteria</taxon>
        <taxon>Pseudomonadati</taxon>
        <taxon>Pseudomonadota</taxon>
        <taxon>Alphaproteobacteria</taxon>
        <taxon>Hyphomicrobiales</taxon>
        <taxon>Beijerinckiaceae</taxon>
        <taxon>Beijerinckia</taxon>
    </lineage>
</organism>
<dbReference type="RefSeq" id="WP_012385499.1">
    <property type="nucleotide sequence ID" value="NC_010581.1"/>
</dbReference>
<evidence type="ECO:0000313" key="11">
    <source>
        <dbReference type="EMBL" id="ACB96146.1"/>
    </source>
</evidence>
<dbReference type="InterPro" id="IPR003684">
    <property type="entry name" value="Porin_alphabac"/>
</dbReference>
<evidence type="ECO:0000256" key="7">
    <source>
        <dbReference type="ARBA" id="ARBA00023114"/>
    </source>
</evidence>
<dbReference type="HOGENOM" id="CLU_044836_2_0_5"/>
<keyword evidence="8 10" id="KW-0472">Membrane</keyword>
<dbReference type="GO" id="GO:0006811">
    <property type="term" value="P:monoatomic ion transport"/>
    <property type="evidence" value="ECO:0007669"/>
    <property type="project" value="UniProtKB-KW"/>
</dbReference>
<dbReference type="AlphaFoldDB" id="B2IIT4"/>
<keyword evidence="3 10" id="KW-1134">Transmembrane beta strand</keyword>
<evidence type="ECO:0000256" key="6">
    <source>
        <dbReference type="ARBA" id="ARBA00023065"/>
    </source>
</evidence>
<gene>
    <name evidence="11" type="ordered locus">Bind_2544</name>
</gene>
<dbReference type="EMBL" id="CP001016">
    <property type="protein sequence ID" value="ACB96146.1"/>
    <property type="molecule type" value="Genomic_DNA"/>
</dbReference>
<dbReference type="OrthoDB" id="7801681at2"/>
<evidence type="ECO:0000256" key="3">
    <source>
        <dbReference type="ARBA" id="ARBA00022452"/>
    </source>
</evidence>
<reference evidence="12" key="1">
    <citation type="submission" date="2008-03" db="EMBL/GenBank/DDBJ databases">
        <title>Complete sequence of chromosome of Beijerinckia indica subsp. indica ATCC 9039.</title>
        <authorList>
            <consortium name="US DOE Joint Genome Institute"/>
            <person name="Copeland A."/>
            <person name="Lucas S."/>
            <person name="Lapidus A."/>
            <person name="Glavina del Rio T."/>
            <person name="Dalin E."/>
            <person name="Tice H."/>
            <person name="Bruce D."/>
            <person name="Goodwin L."/>
            <person name="Pitluck S."/>
            <person name="LaButti K."/>
            <person name="Schmutz J."/>
            <person name="Larimer F."/>
            <person name="Land M."/>
            <person name="Hauser L."/>
            <person name="Kyrpides N."/>
            <person name="Mikhailova N."/>
            <person name="Dunfield P.F."/>
            <person name="Dedysh S.N."/>
            <person name="Liesack W."/>
            <person name="Saw J.H."/>
            <person name="Alam M."/>
            <person name="Chen Y."/>
            <person name="Murrell J.C."/>
            <person name="Richardson P."/>
        </authorList>
    </citation>
    <scope>NUCLEOTIDE SEQUENCE [LARGE SCALE GENOMIC DNA]</scope>
    <source>
        <strain evidence="12">ATCC 9039 / DSM 1715 / NCIMB 8712</strain>
    </source>
</reference>
<reference evidence="11 12" key="2">
    <citation type="journal article" date="2010" name="J. Bacteriol.">
        <title>Complete genome sequence of Beijerinckia indica subsp. indica.</title>
        <authorList>
            <person name="Tamas I."/>
            <person name="Dedysh S.N."/>
            <person name="Liesack W."/>
            <person name="Stott M.B."/>
            <person name="Alam M."/>
            <person name="Murrell J.C."/>
            <person name="Dunfield P.F."/>
        </authorList>
    </citation>
    <scope>NUCLEOTIDE SEQUENCE [LARGE SCALE GENOMIC DNA]</scope>
    <source>
        <strain evidence="12">ATCC 9039 / DSM 1715 / NCIMB 8712</strain>
    </source>
</reference>
<sequence length="513" mass="54764">MHILGHSPPIAGIFAGIAFNLISFDSTNASDLPWYRSAPTKYVQICDAYGSGFLYLPGTETCLKVGGLALAEMRSFDAAYSINGTQFYGNGVMRPAGGYVPTPGQYSNARSRDAYAFAILGRVELDARTRTEWGVARTFMRIDAYYGSGQGAAAGSLGQAANTWNGTAGTTAPRETTIVNKAFVQFAGLTAGRAQSFFDFYADAYNFANLRGSNATVSLLAYTTSLGGGWSSSISLEDQPSRRAAIGSTIAGYQAQPGGVRIPDIVGSIRFDQDWGAFQFSAAGHQIRASLFQSSALSVPPSSYAFPKNTANEYGFAVQSGLVVNMDSLAKGDKLWLQGAYENGAISYIAGNNIGFSTGAVSQSRYMGSGFSAMDNAAYWNPQINSDCVFTGTGFCELQWGWAFVGAYKHYWLPSLSSALYASYAEVQYSANALAGLGDAIGVSNTKETRIGANLIWTPLRGFDIGAELMYINLNQARPIGLASNNVLTANGLPVFKSNATTYEGRIRIQRAF</sequence>
<keyword evidence="2 10" id="KW-0813">Transport</keyword>
<dbReference type="GO" id="GO:0009279">
    <property type="term" value="C:cell outer membrane"/>
    <property type="evidence" value="ECO:0007669"/>
    <property type="project" value="UniProtKB-SubCell"/>
</dbReference>
<dbReference type="GO" id="GO:0015288">
    <property type="term" value="F:porin activity"/>
    <property type="evidence" value="ECO:0007669"/>
    <property type="project" value="UniProtKB-KW"/>
</dbReference>
<dbReference type="Pfam" id="PF02530">
    <property type="entry name" value="Porin_2"/>
    <property type="match status" value="1"/>
</dbReference>
<evidence type="ECO:0000256" key="5">
    <source>
        <dbReference type="ARBA" id="ARBA00022729"/>
    </source>
</evidence>
<keyword evidence="12" id="KW-1185">Reference proteome</keyword>
<dbReference type="Proteomes" id="UP000001695">
    <property type="component" value="Chromosome"/>
</dbReference>
<dbReference type="STRING" id="395963.Bind_2544"/>
<evidence type="ECO:0000313" key="12">
    <source>
        <dbReference type="Proteomes" id="UP000001695"/>
    </source>
</evidence>
<keyword evidence="7 10" id="KW-0626">Porin</keyword>
<evidence type="ECO:0000256" key="8">
    <source>
        <dbReference type="ARBA" id="ARBA00023136"/>
    </source>
</evidence>
<comment type="domain">
    <text evidence="10">Consists of 16-stranded beta-barrel sheets, with large surface-exposed loops, that form a transmembrane pore at the center of each barrel. The pore is partially ocluded by a peptide loop that folds into the pore lumen.</text>
</comment>
<keyword evidence="4 10" id="KW-0812">Transmembrane</keyword>
<evidence type="ECO:0000256" key="9">
    <source>
        <dbReference type="ARBA" id="ARBA00023237"/>
    </source>
</evidence>
<evidence type="ECO:0000256" key="1">
    <source>
        <dbReference type="ARBA" id="ARBA00009521"/>
    </source>
</evidence>
<keyword evidence="5" id="KW-0732">Signal</keyword>
<dbReference type="eggNOG" id="COG3203">
    <property type="taxonomic scope" value="Bacteria"/>
</dbReference>
<dbReference type="KEGG" id="bid:Bind_2544"/>
<proteinExistence type="inferred from homology"/>